<feature type="transmembrane region" description="Helical" evidence="1">
    <location>
        <begin position="83"/>
        <end position="103"/>
    </location>
</feature>
<dbReference type="GO" id="GO:0008643">
    <property type="term" value="P:carbohydrate transport"/>
    <property type="evidence" value="ECO:0007669"/>
    <property type="project" value="InterPro"/>
</dbReference>
<dbReference type="PANTHER" id="PTHR11328">
    <property type="entry name" value="MAJOR FACILITATOR SUPERFAMILY DOMAIN-CONTAINING PROTEIN"/>
    <property type="match status" value="1"/>
</dbReference>
<protein>
    <submittedName>
        <fullName evidence="2">MFS transporter</fullName>
    </submittedName>
</protein>
<feature type="transmembrane region" description="Helical" evidence="1">
    <location>
        <begin position="280"/>
        <end position="300"/>
    </location>
</feature>
<name>A0A9D1IF01_9FIRM</name>
<sequence length="470" mass="51873">MTTTATHGIRAVDKFGYALGDLGGTLTFSLVSSFLTMFYTDILGLTTGSIAVLMLVARIWDAVNDPMWGAFVDSRRPTRYGRFRPYIFGASIPLAVGAFLMFWKIPGLTQTQYLIFAYVTYIFYGMMYTGVNIPYGSLASVITDDGLERSSLSMWRSVGAGIGGLPAQILLPLLVYSTVTHSDGTTAKVLDGGKLSLAVGCLSVLTVVAFALHFKLTRERVTVSQKQLESRYNFLRSLRMLLKNKPFLALCGVSMLLICFQMYTQTVYNYLFKNYYEQPGLYSVVTVCTYLPMAFFLPVMGKLVRRFGKKEICTVGIAFAAAVNIVMYLFGFTALAASPYLFLVLVFFSGAGQTFLTLEIWAMVMDVIDYHELLSGRREESTSYSFYSFMRKIGQTAAGAGVPALLGAIGYDGARVSQAPEVVGKLYSMATLVPAVILVCMLLLLAFGYRLSKRALETMRQDLEKARESA</sequence>
<feature type="transmembrane region" description="Helical" evidence="1">
    <location>
        <begin position="389"/>
        <end position="411"/>
    </location>
</feature>
<feature type="transmembrane region" description="Helical" evidence="1">
    <location>
        <begin position="154"/>
        <end position="175"/>
    </location>
</feature>
<dbReference type="Pfam" id="PF13347">
    <property type="entry name" value="MFS_2"/>
    <property type="match status" value="1"/>
</dbReference>
<gene>
    <name evidence="2" type="ORF">IAC53_02410</name>
</gene>
<dbReference type="Proteomes" id="UP000824071">
    <property type="component" value="Unassembled WGS sequence"/>
</dbReference>
<dbReference type="GO" id="GO:0015293">
    <property type="term" value="F:symporter activity"/>
    <property type="evidence" value="ECO:0007669"/>
    <property type="project" value="InterPro"/>
</dbReference>
<dbReference type="EMBL" id="DVMW01000023">
    <property type="protein sequence ID" value="HIU35446.1"/>
    <property type="molecule type" value="Genomic_DNA"/>
</dbReference>
<dbReference type="Gene3D" id="1.20.1250.20">
    <property type="entry name" value="MFS general substrate transporter like domains"/>
    <property type="match status" value="2"/>
</dbReference>
<dbReference type="AlphaFoldDB" id="A0A9D1IF01"/>
<keyword evidence="1" id="KW-1133">Transmembrane helix</keyword>
<comment type="caution">
    <text evidence="2">The sequence shown here is derived from an EMBL/GenBank/DDBJ whole genome shotgun (WGS) entry which is preliminary data.</text>
</comment>
<dbReference type="GO" id="GO:0006814">
    <property type="term" value="P:sodium ion transport"/>
    <property type="evidence" value="ECO:0007669"/>
    <property type="project" value="InterPro"/>
</dbReference>
<proteinExistence type="predicted"/>
<keyword evidence="1" id="KW-0472">Membrane</keyword>
<organism evidence="2 3">
    <name type="scientific">Candidatus Fimenecus excrementigallinarum</name>
    <dbReference type="NCBI Taxonomy" id="2840816"/>
    <lineage>
        <taxon>Bacteria</taxon>
        <taxon>Bacillati</taxon>
        <taxon>Bacillota</taxon>
        <taxon>Clostridia</taxon>
        <taxon>Candidatus Fimenecus</taxon>
    </lineage>
</organism>
<feature type="transmembrane region" description="Helical" evidence="1">
    <location>
        <begin position="431"/>
        <end position="451"/>
    </location>
</feature>
<feature type="transmembrane region" description="Helical" evidence="1">
    <location>
        <begin position="312"/>
        <end position="334"/>
    </location>
</feature>
<feature type="transmembrane region" description="Helical" evidence="1">
    <location>
        <begin position="42"/>
        <end position="63"/>
    </location>
</feature>
<evidence type="ECO:0000256" key="1">
    <source>
        <dbReference type="SAM" id="Phobius"/>
    </source>
</evidence>
<feature type="transmembrane region" description="Helical" evidence="1">
    <location>
        <begin position="195"/>
        <end position="214"/>
    </location>
</feature>
<dbReference type="CDD" id="cd17332">
    <property type="entry name" value="MFS_MelB_like"/>
    <property type="match status" value="1"/>
</dbReference>
<evidence type="ECO:0000313" key="2">
    <source>
        <dbReference type="EMBL" id="HIU35446.1"/>
    </source>
</evidence>
<feature type="transmembrane region" description="Helical" evidence="1">
    <location>
        <begin position="247"/>
        <end position="268"/>
    </location>
</feature>
<dbReference type="SUPFAM" id="SSF103473">
    <property type="entry name" value="MFS general substrate transporter"/>
    <property type="match status" value="1"/>
</dbReference>
<reference evidence="2" key="1">
    <citation type="submission" date="2020-10" db="EMBL/GenBank/DDBJ databases">
        <authorList>
            <person name="Gilroy R."/>
        </authorList>
    </citation>
    <scope>NUCLEOTIDE SEQUENCE</scope>
    <source>
        <strain evidence="2">ChiGjej1B1-19959</strain>
    </source>
</reference>
<reference evidence="2" key="2">
    <citation type="journal article" date="2021" name="PeerJ">
        <title>Extensive microbial diversity within the chicken gut microbiome revealed by metagenomics and culture.</title>
        <authorList>
            <person name="Gilroy R."/>
            <person name="Ravi A."/>
            <person name="Getino M."/>
            <person name="Pursley I."/>
            <person name="Horton D.L."/>
            <person name="Alikhan N.F."/>
            <person name="Baker D."/>
            <person name="Gharbi K."/>
            <person name="Hall N."/>
            <person name="Watson M."/>
            <person name="Adriaenssens E.M."/>
            <person name="Foster-Nyarko E."/>
            <person name="Jarju S."/>
            <person name="Secka A."/>
            <person name="Antonio M."/>
            <person name="Oren A."/>
            <person name="Chaudhuri R.R."/>
            <person name="La Ragione R."/>
            <person name="Hildebrand F."/>
            <person name="Pallen M.J."/>
        </authorList>
    </citation>
    <scope>NUCLEOTIDE SEQUENCE</scope>
    <source>
        <strain evidence="2">ChiGjej1B1-19959</strain>
    </source>
</reference>
<dbReference type="PANTHER" id="PTHR11328:SF24">
    <property type="entry name" value="MAJOR FACILITATOR SUPERFAMILY (MFS) PROFILE DOMAIN-CONTAINING PROTEIN"/>
    <property type="match status" value="1"/>
</dbReference>
<accession>A0A9D1IF01</accession>
<dbReference type="InterPro" id="IPR001927">
    <property type="entry name" value="Na/Gal_symport"/>
</dbReference>
<dbReference type="InterPro" id="IPR036259">
    <property type="entry name" value="MFS_trans_sf"/>
</dbReference>
<evidence type="ECO:0000313" key="3">
    <source>
        <dbReference type="Proteomes" id="UP000824071"/>
    </source>
</evidence>
<dbReference type="InterPro" id="IPR039672">
    <property type="entry name" value="MFS_2"/>
</dbReference>
<feature type="transmembrane region" description="Helical" evidence="1">
    <location>
        <begin position="340"/>
        <end position="368"/>
    </location>
</feature>
<dbReference type="NCBIfam" id="TIGR00792">
    <property type="entry name" value="gph"/>
    <property type="match status" value="1"/>
</dbReference>
<dbReference type="GO" id="GO:0005886">
    <property type="term" value="C:plasma membrane"/>
    <property type="evidence" value="ECO:0007669"/>
    <property type="project" value="TreeGrafter"/>
</dbReference>
<keyword evidence="1" id="KW-0812">Transmembrane</keyword>
<feature type="transmembrane region" description="Helical" evidence="1">
    <location>
        <begin position="115"/>
        <end position="142"/>
    </location>
</feature>